<comment type="similarity">
    <text evidence="7">Belongs to the glycosyltransferase 87 family.</text>
</comment>
<keyword evidence="3" id="KW-0808">Transferase</keyword>
<evidence type="ECO:0000313" key="10">
    <source>
        <dbReference type="Proteomes" id="UP000002198"/>
    </source>
</evidence>
<dbReference type="HOGENOM" id="CLU_028876_1_0_11"/>
<evidence type="ECO:0000313" key="9">
    <source>
        <dbReference type="EMBL" id="CAE50816.1"/>
    </source>
</evidence>
<dbReference type="Proteomes" id="UP000002198">
    <property type="component" value="Chromosome"/>
</dbReference>
<feature type="transmembrane region" description="Helical" evidence="8">
    <location>
        <begin position="462"/>
        <end position="482"/>
    </location>
</feature>
<comment type="subcellular location">
    <subcellularLocation>
        <location evidence="1">Cell membrane</location>
        <topology evidence="1">Multi-pass membrane protein</topology>
    </subcellularLocation>
</comment>
<evidence type="ECO:0000256" key="1">
    <source>
        <dbReference type="ARBA" id="ARBA00004651"/>
    </source>
</evidence>
<keyword evidence="4 8" id="KW-0812">Transmembrane</keyword>
<evidence type="ECO:0000256" key="5">
    <source>
        <dbReference type="ARBA" id="ARBA00022989"/>
    </source>
</evidence>
<organism evidence="9 10">
    <name type="scientific">Corynebacterium diphtheriae (strain ATCC 700971 / NCTC 13129 / Biotype gravis)</name>
    <dbReference type="NCBI Taxonomy" id="257309"/>
    <lineage>
        <taxon>Bacteria</taxon>
        <taxon>Bacillati</taxon>
        <taxon>Actinomycetota</taxon>
        <taxon>Actinomycetes</taxon>
        <taxon>Mycobacteriales</taxon>
        <taxon>Corynebacteriaceae</taxon>
        <taxon>Corynebacterium</taxon>
    </lineage>
</organism>
<dbReference type="InterPro" id="IPR016570">
    <property type="entry name" value="UCP010361"/>
</dbReference>
<accession>Q6NEI1</accession>
<dbReference type="KEGG" id="cdi:DIP2293"/>
<reference evidence="9 10" key="1">
    <citation type="journal article" date="2003" name="Nucleic Acids Res.">
        <title>The complete genome sequence and analysis of Corynebacterium diphtheriae NCTC13129.</title>
        <authorList>
            <person name="Cerdeno-Tarraga A.M."/>
            <person name="Efstratiou A."/>
            <person name="Dover L.G."/>
            <person name="Holden M.T.G."/>
            <person name="Pallen M."/>
            <person name="Bentley S.D."/>
            <person name="Besra G.S."/>
            <person name="Churcher C."/>
            <person name="James K.D."/>
            <person name="De Zoysa A."/>
            <person name="Chillingworth T."/>
            <person name="Cronin A."/>
            <person name="Dowd L."/>
            <person name="Feltwell T."/>
            <person name="Hamlin N."/>
            <person name="Holroyd S."/>
            <person name="Jagels K."/>
            <person name="Moule S."/>
            <person name="Quail M.A."/>
            <person name="Rabbinowitsch E."/>
            <person name="Rutherford K."/>
            <person name="Thomson N.R."/>
            <person name="Unwin L."/>
            <person name="Whitehead S."/>
            <person name="Barrell B.G.Parkhill.J."/>
        </authorList>
    </citation>
    <scope>NUCLEOTIDE SEQUENCE [LARGE SCALE GENOMIC DNA]</scope>
    <source>
        <strain evidence="10">ATCC 700971 / NCTC 13129 / Biotype gravis</strain>
    </source>
</reference>
<keyword evidence="2" id="KW-1003">Cell membrane</keyword>
<feature type="transmembrane region" description="Helical" evidence="8">
    <location>
        <begin position="416"/>
        <end position="441"/>
    </location>
</feature>
<name>Q6NEI1_CORDI</name>
<feature type="transmembrane region" description="Helical" evidence="8">
    <location>
        <begin position="363"/>
        <end position="385"/>
    </location>
</feature>
<evidence type="ECO:0000256" key="6">
    <source>
        <dbReference type="ARBA" id="ARBA00023136"/>
    </source>
</evidence>
<keyword evidence="5 8" id="KW-1133">Transmembrane helix</keyword>
<feature type="transmembrane region" description="Helical" evidence="8">
    <location>
        <begin position="199"/>
        <end position="220"/>
    </location>
</feature>
<dbReference type="InterPro" id="IPR018584">
    <property type="entry name" value="GT87"/>
</dbReference>
<keyword evidence="6 8" id="KW-0472">Membrane</keyword>
<dbReference type="AlphaFoldDB" id="Q6NEI1"/>
<dbReference type="GO" id="GO:0005886">
    <property type="term" value="C:plasma membrane"/>
    <property type="evidence" value="ECO:0007669"/>
    <property type="project" value="UniProtKB-SubCell"/>
</dbReference>
<proteinExistence type="inferred from homology"/>
<dbReference type="GO" id="GO:0016758">
    <property type="term" value="F:hexosyltransferase activity"/>
    <property type="evidence" value="ECO:0007669"/>
    <property type="project" value="InterPro"/>
</dbReference>
<feature type="transmembrane region" description="Helical" evidence="8">
    <location>
        <begin position="268"/>
        <end position="296"/>
    </location>
</feature>
<evidence type="ECO:0000256" key="4">
    <source>
        <dbReference type="ARBA" id="ARBA00022692"/>
    </source>
</evidence>
<protein>
    <submittedName>
        <fullName evidence="9">Integral membrane protein</fullName>
    </submittedName>
</protein>
<evidence type="ECO:0000256" key="8">
    <source>
        <dbReference type="SAM" id="Phobius"/>
    </source>
</evidence>
<dbReference type="PIRSF" id="PIRSF010361">
    <property type="entry name" value="UCP010361"/>
    <property type="match status" value="1"/>
</dbReference>
<dbReference type="Pfam" id="PF09594">
    <property type="entry name" value="GT87"/>
    <property type="match status" value="1"/>
</dbReference>
<dbReference type="EMBL" id="BX248360">
    <property type="protein sequence ID" value="CAE50816.1"/>
    <property type="molecule type" value="Genomic_DNA"/>
</dbReference>
<feature type="transmembrane region" description="Helical" evidence="8">
    <location>
        <begin position="232"/>
        <end position="262"/>
    </location>
</feature>
<evidence type="ECO:0000256" key="2">
    <source>
        <dbReference type="ARBA" id="ARBA00022475"/>
    </source>
</evidence>
<gene>
    <name evidence="9" type="ordered locus">DIP2293</name>
</gene>
<feature type="transmembrane region" description="Helical" evidence="8">
    <location>
        <begin position="303"/>
        <end position="326"/>
    </location>
</feature>
<evidence type="ECO:0000256" key="7">
    <source>
        <dbReference type="ARBA" id="ARBA00024033"/>
    </source>
</evidence>
<evidence type="ECO:0000256" key="3">
    <source>
        <dbReference type="ARBA" id="ARBA00022679"/>
    </source>
</evidence>
<keyword evidence="10" id="KW-1185">Reference proteome</keyword>
<dbReference type="STRING" id="257309.DIP2293"/>
<feature type="transmembrane region" description="Helical" evidence="8">
    <location>
        <begin position="165"/>
        <end position="187"/>
    </location>
</feature>
<sequence>MYAMRQPVTNFCTLRKCAALFPQVAICGRALRVQKCVTNLVRERNLSSANHRKISLVTSPSNHIITRIGGPAGRFVLPHRWWSPLRVIILMGLFTFSMAYLAKANCLHGVLVNGVAQLDWSGNRQYTSACYNDIVPLYKARGLDQGGFPYAYSWSEDGRTRYMEYPVLAGMFQWFMAMATHVVYPVVSGFAPVVPQASVYFTVTAVVLAVVWLLVLRMLVVLAGRRQWDAMVVAVSPLVVAHGLTNWDVASIAFAVGALWAWSRGRPGLAGALIGAGAAFKLWPLFLLGAYLVLAVRSGALRVWLRAVGASIVVWLVVNLPVALVFPQAWGEFLRLNSERGWEWTTVYAVMSRELGWSLPVDVLNGVSLGLFVVACVGIALFGLCVRRRPRVAELAFLIVAAFLLVNKVWSPQYSLWLVPLAVLALPCWRLVLWWGLIDALTWPVLTWHMMGSDAKGAPAGLLDLFVVGRDVAIICIAVLIMRQMLGKNEDKVRRDNDGCDPLSGSLGDHDVWVSPRRIGTVN</sequence>